<dbReference type="PANTHER" id="PTHR38764:SF1">
    <property type="entry name" value="ACYL CARRIER PROTEIN PHOSPHODIESTERASE"/>
    <property type="match status" value="1"/>
</dbReference>
<keyword evidence="1" id="KW-0444">Lipid biosynthesis</keyword>
<comment type="caution">
    <text evidence="4">The sequence shown here is derived from an EMBL/GenBank/DDBJ whole genome shotgun (WGS) entry which is preliminary data.</text>
</comment>
<accession>A0A4Q2UDU4</accession>
<evidence type="ECO:0000256" key="1">
    <source>
        <dbReference type="ARBA" id="ARBA00022516"/>
    </source>
</evidence>
<dbReference type="EMBL" id="SBLB01000015">
    <property type="protein sequence ID" value="RYC66412.1"/>
    <property type="molecule type" value="Genomic_DNA"/>
</dbReference>
<gene>
    <name evidence="4" type="ORF">EQG79_29845</name>
</gene>
<sequence length="201" mass="22719">MNILAHAYLSGQDTGLIVGNFIGDFIKGDPAGLRHHLLPGEIAGVRLHRAIDLFTDTHADVAAVRDILHPRCHKYAGAAVDVFFDHFLAVRFQELTGQSLSAFTTDFYQTLLRHTTNFPATALRMLDAMIRYDWLTHYQTLDGINRSLTGISRRTAFPSGLETAVEDLQTYYVEIETRFLHYWPQLTAEVGRVKRQLAETT</sequence>
<evidence type="ECO:0000256" key="2">
    <source>
        <dbReference type="ARBA" id="ARBA00022801"/>
    </source>
</evidence>
<organism evidence="4 5">
    <name type="scientific">Spirosoma sordidisoli</name>
    <dbReference type="NCBI Taxonomy" id="2502893"/>
    <lineage>
        <taxon>Bacteria</taxon>
        <taxon>Pseudomonadati</taxon>
        <taxon>Bacteroidota</taxon>
        <taxon>Cytophagia</taxon>
        <taxon>Cytophagales</taxon>
        <taxon>Cytophagaceae</taxon>
        <taxon>Spirosoma</taxon>
    </lineage>
</organism>
<evidence type="ECO:0000313" key="5">
    <source>
        <dbReference type="Proteomes" id="UP000290407"/>
    </source>
</evidence>
<keyword evidence="5" id="KW-1185">Reference proteome</keyword>
<dbReference type="GO" id="GO:0008770">
    <property type="term" value="F:[acyl-carrier-protein] phosphodiesterase activity"/>
    <property type="evidence" value="ECO:0007669"/>
    <property type="project" value="InterPro"/>
</dbReference>
<keyword evidence="3" id="KW-0443">Lipid metabolism</keyword>
<dbReference type="GO" id="GO:0006633">
    <property type="term" value="P:fatty acid biosynthetic process"/>
    <property type="evidence" value="ECO:0007669"/>
    <property type="project" value="InterPro"/>
</dbReference>
<dbReference type="Proteomes" id="UP000290407">
    <property type="component" value="Unassembled WGS sequence"/>
</dbReference>
<dbReference type="PANTHER" id="PTHR38764">
    <property type="entry name" value="ACYL CARRIER PROTEIN PHOSPHODIESTERASE"/>
    <property type="match status" value="1"/>
</dbReference>
<protein>
    <submittedName>
        <fullName evidence="4">DUF479 domain-containing protein</fullName>
    </submittedName>
</protein>
<proteinExistence type="predicted"/>
<keyword evidence="2" id="KW-0378">Hydrolase</keyword>
<evidence type="ECO:0000256" key="3">
    <source>
        <dbReference type="ARBA" id="ARBA00023098"/>
    </source>
</evidence>
<name>A0A4Q2UDU4_9BACT</name>
<dbReference type="AlphaFoldDB" id="A0A4Q2UDU4"/>
<dbReference type="RefSeq" id="WP_129606790.1">
    <property type="nucleotide sequence ID" value="NZ_SBLB01000015.1"/>
</dbReference>
<dbReference type="InterPro" id="IPR007431">
    <property type="entry name" value="ACP_PD"/>
</dbReference>
<evidence type="ECO:0000313" key="4">
    <source>
        <dbReference type="EMBL" id="RYC66412.1"/>
    </source>
</evidence>
<reference evidence="4 5" key="1">
    <citation type="submission" date="2019-01" db="EMBL/GenBank/DDBJ databases">
        <title>Spirosoma flava sp. nov., a propanil-degrading bacterium isolated from herbicide-contaminated soil.</title>
        <authorList>
            <person name="Zhang L."/>
            <person name="Jiang J.-D."/>
        </authorList>
    </citation>
    <scope>NUCLEOTIDE SEQUENCE [LARGE SCALE GENOMIC DNA]</scope>
    <source>
        <strain evidence="4 5">TY50</strain>
    </source>
</reference>
<dbReference type="Pfam" id="PF04336">
    <property type="entry name" value="ACP_PD"/>
    <property type="match status" value="1"/>
</dbReference>
<dbReference type="PIRSF" id="PIRSF011489">
    <property type="entry name" value="DUF479"/>
    <property type="match status" value="1"/>
</dbReference>